<dbReference type="InterPro" id="IPR007492">
    <property type="entry name" value="LytTR_DNA-bd_dom"/>
</dbReference>
<dbReference type="GO" id="GO:0000156">
    <property type="term" value="F:phosphorelay response regulator activity"/>
    <property type="evidence" value="ECO:0007669"/>
    <property type="project" value="TreeGrafter"/>
</dbReference>
<dbReference type="Gene3D" id="3.40.50.2300">
    <property type="match status" value="1"/>
</dbReference>
<dbReference type="PANTHER" id="PTHR48111">
    <property type="entry name" value="REGULATOR OF RPOS"/>
    <property type="match status" value="1"/>
</dbReference>
<protein>
    <submittedName>
        <fullName evidence="5">Uncharacterized protein</fullName>
    </submittedName>
</protein>
<dbReference type="SMART" id="SM00850">
    <property type="entry name" value="LytTR"/>
    <property type="match status" value="1"/>
</dbReference>
<dbReference type="Proteomes" id="UP000003917">
    <property type="component" value="Unassembled WGS sequence"/>
</dbReference>
<reference evidence="5 6" key="1">
    <citation type="submission" date="2012-02" db="EMBL/GenBank/DDBJ databases">
        <title>The Genome Sequence of Bacteroides fragilis CL05T12C13.</title>
        <authorList>
            <consortium name="The Broad Institute Genome Sequencing Platform"/>
            <person name="Earl A."/>
            <person name="Ward D."/>
            <person name="Feldgarden M."/>
            <person name="Gevers D."/>
            <person name="Zitomersky N.L."/>
            <person name="Coyne M.J."/>
            <person name="Comstock L.E."/>
            <person name="Young S.K."/>
            <person name="Zeng Q."/>
            <person name="Gargeya S."/>
            <person name="Fitzgerald M."/>
            <person name="Haas B."/>
            <person name="Abouelleil A."/>
            <person name="Alvarado L."/>
            <person name="Arachchi H.M."/>
            <person name="Berlin A."/>
            <person name="Chapman S.B."/>
            <person name="Gearin G."/>
            <person name="Goldberg J."/>
            <person name="Griggs A."/>
            <person name="Gujja S."/>
            <person name="Hansen M."/>
            <person name="Heiman D."/>
            <person name="Howarth C."/>
            <person name="Larimer J."/>
            <person name="Lui A."/>
            <person name="MacDonald P.J.P."/>
            <person name="McCowen C."/>
            <person name="Montmayeur A."/>
            <person name="Murphy C."/>
            <person name="Neiman D."/>
            <person name="Pearson M."/>
            <person name="Priest M."/>
            <person name="Roberts A."/>
            <person name="Saif S."/>
            <person name="Shea T."/>
            <person name="Sisk P."/>
            <person name="Stolte C."/>
            <person name="Sykes S."/>
            <person name="Wortman J."/>
            <person name="Nusbaum C."/>
            <person name="Birren B."/>
        </authorList>
    </citation>
    <scope>NUCLEOTIDE SEQUENCE [LARGE SCALE GENOMIC DNA]</scope>
    <source>
        <strain evidence="5 6">CL05T12C13</strain>
    </source>
</reference>
<evidence type="ECO:0000259" key="3">
    <source>
        <dbReference type="PROSITE" id="PS50110"/>
    </source>
</evidence>
<dbReference type="InterPro" id="IPR011006">
    <property type="entry name" value="CheY-like_superfamily"/>
</dbReference>
<dbReference type="GO" id="GO:0032993">
    <property type="term" value="C:protein-DNA complex"/>
    <property type="evidence" value="ECO:0007669"/>
    <property type="project" value="TreeGrafter"/>
</dbReference>
<accession>I9BQ81</accession>
<dbReference type="PATRIC" id="fig|997881.3.peg.140"/>
<dbReference type="Pfam" id="PF00072">
    <property type="entry name" value="Response_reg"/>
    <property type="match status" value="1"/>
</dbReference>
<dbReference type="AlphaFoldDB" id="I9BQ81"/>
<evidence type="ECO:0000259" key="4">
    <source>
        <dbReference type="PROSITE" id="PS50930"/>
    </source>
</evidence>
<name>I9BQ81_BACFG</name>
<evidence type="ECO:0000256" key="1">
    <source>
        <dbReference type="ARBA" id="ARBA00023125"/>
    </source>
</evidence>
<dbReference type="Pfam" id="PF04397">
    <property type="entry name" value="LytTR"/>
    <property type="match status" value="1"/>
</dbReference>
<organism evidence="5 6">
    <name type="scientific">Bacteroides fragilis CL05T12C13</name>
    <dbReference type="NCBI Taxonomy" id="997881"/>
    <lineage>
        <taxon>Bacteria</taxon>
        <taxon>Pseudomonadati</taxon>
        <taxon>Bacteroidota</taxon>
        <taxon>Bacteroidia</taxon>
        <taxon>Bacteroidales</taxon>
        <taxon>Bacteroidaceae</taxon>
        <taxon>Bacteroides</taxon>
    </lineage>
</organism>
<keyword evidence="2" id="KW-0597">Phosphoprotein</keyword>
<dbReference type="InterPro" id="IPR039420">
    <property type="entry name" value="WalR-like"/>
</dbReference>
<dbReference type="Gene3D" id="2.40.50.1020">
    <property type="entry name" value="LytTr DNA-binding domain"/>
    <property type="match status" value="1"/>
</dbReference>
<dbReference type="SUPFAM" id="SSF52172">
    <property type="entry name" value="CheY-like"/>
    <property type="match status" value="1"/>
</dbReference>
<dbReference type="InterPro" id="IPR001789">
    <property type="entry name" value="Sig_transdc_resp-reg_receiver"/>
</dbReference>
<dbReference type="GO" id="GO:0000976">
    <property type="term" value="F:transcription cis-regulatory region binding"/>
    <property type="evidence" value="ECO:0007669"/>
    <property type="project" value="TreeGrafter"/>
</dbReference>
<dbReference type="PROSITE" id="PS50930">
    <property type="entry name" value="HTH_LYTTR"/>
    <property type="match status" value="1"/>
</dbReference>
<proteinExistence type="predicted"/>
<feature type="modified residue" description="4-aspartylphosphate" evidence="2">
    <location>
        <position position="54"/>
    </location>
</feature>
<evidence type="ECO:0000313" key="6">
    <source>
        <dbReference type="Proteomes" id="UP000003917"/>
    </source>
</evidence>
<keyword evidence="1" id="KW-0238">DNA-binding</keyword>
<evidence type="ECO:0000313" key="5">
    <source>
        <dbReference type="EMBL" id="EIZ01906.1"/>
    </source>
</evidence>
<evidence type="ECO:0000256" key="2">
    <source>
        <dbReference type="PROSITE-ProRule" id="PRU00169"/>
    </source>
</evidence>
<dbReference type="RefSeq" id="WP_005801984.1">
    <property type="nucleotide sequence ID" value="NZ_JH724193.1"/>
</dbReference>
<dbReference type="EMBL" id="AGXP01000004">
    <property type="protein sequence ID" value="EIZ01906.1"/>
    <property type="molecule type" value="Genomic_DNA"/>
</dbReference>
<dbReference type="HOGENOM" id="CLU_000445_14_1_10"/>
<sequence length="252" mass="29128">MYKVIIIDDEKAAIETLRRDLEVQADLEIKGTAGNGAKGKKLIMDIHPDLLFLDIELPDIQGIRLLSEIREHVLWDMKVVFYTAYDKYLLQALRESAFDYLLKPYDIEELNLIIERYRKTMASSAQPLPSFASAVGTLMPGRDLFMISTVTGFRFLRLEEIGYFEYLKDKRLWQVELFNQTKLCLKKNTTAGDIIGYSDAFVQISQSAIININYLAMIKSKQCLLYPPFSDKEDLIISRGFLKELQERFCII</sequence>
<comment type="caution">
    <text evidence="5">The sequence shown here is derived from an EMBL/GenBank/DDBJ whole genome shotgun (WGS) entry which is preliminary data.</text>
</comment>
<dbReference type="GO" id="GO:0006355">
    <property type="term" value="P:regulation of DNA-templated transcription"/>
    <property type="evidence" value="ECO:0007669"/>
    <property type="project" value="TreeGrafter"/>
</dbReference>
<feature type="domain" description="HTH LytTR-type" evidence="4">
    <location>
        <begin position="197"/>
        <end position="251"/>
    </location>
</feature>
<dbReference type="PANTHER" id="PTHR48111:SF69">
    <property type="entry name" value="RESPONSE REGULATOR RECEIVER"/>
    <property type="match status" value="1"/>
</dbReference>
<dbReference type="SMART" id="SM00448">
    <property type="entry name" value="REC"/>
    <property type="match status" value="1"/>
</dbReference>
<dbReference type="GO" id="GO:0005829">
    <property type="term" value="C:cytosol"/>
    <property type="evidence" value="ECO:0007669"/>
    <property type="project" value="TreeGrafter"/>
</dbReference>
<gene>
    <name evidence="5" type="ORF">HMPREF1080_00136</name>
</gene>
<feature type="domain" description="Response regulatory" evidence="3">
    <location>
        <begin position="3"/>
        <end position="118"/>
    </location>
</feature>
<dbReference type="PROSITE" id="PS50110">
    <property type="entry name" value="RESPONSE_REGULATORY"/>
    <property type="match status" value="1"/>
</dbReference>